<dbReference type="EMBL" id="HF936260">
    <property type="protein sequence ID" value="CCX33924.1"/>
    <property type="molecule type" value="Genomic_DNA"/>
</dbReference>
<feature type="region of interest" description="Disordered" evidence="1">
    <location>
        <begin position="177"/>
        <end position="205"/>
    </location>
</feature>
<protein>
    <submittedName>
        <fullName evidence="2">Uncharacterized protein</fullName>
    </submittedName>
</protein>
<gene>
    <name evidence="2" type="ORF">PCON_02187</name>
</gene>
<evidence type="ECO:0000313" key="3">
    <source>
        <dbReference type="Proteomes" id="UP000018144"/>
    </source>
</evidence>
<name>U4LQT4_PYROM</name>
<reference evidence="2 3" key="1">
    <citation type="journal article" date="2013" name="PLoS Genet.">
        <title>The genome and development-dependent transcriptomes of Pyronema confluens: a window into fungal evolution.</title>
        <authorList>
            <person name="Traeger S."/>
            <person name="Altegoer F."/>
            <person name="Freitag M."/>
            <person name="Gabaldon T."/>
            <person name="Kempken F."/>
            <person name="Kumar A."/>
            <person name="Marcet-Houben M."/>
            <person name="Poggeler S."/>
            <person name="Stajich J.E."/>
            <person name="Nowrousian M."/>
        </authorList>
    </citation>
    <scope>NUCLEOTIDE SEQUENCE [LARGE SCALE GENOMIC DNA]</scope>
    <source>
        <strain evidence="3">CBS 100304</strain>
        <tissue evidence="2">Vegetative mycelium</tissue>
    </source>
</reference>
<evidence type="ECO:0000313" key="2">
    <source>
        <dbReference type="EMBL" id="CCX33924.1"/>
    </source>
</evidence>
<evidence type="ECO:0000256" key="1">
    <source>
        <dbReference type="SAM" id="MobiDB-lite"/>
    </source>
</evidence>
<keyword evidence="3" id="KW-1185">Reference proteome</keyword>
<dbReference type="Proteomes" id="UP000018144">
    <property type="component" value="Unassembled WGS sequence"/>
</dbReference>
<sequence>MEEIEKKKKSANYSLYVVEKTTFERLSAVYPPSQIRTLPVIQEYREVVQLIHISEVTQGVLSFYMTFCASRAGTWLRAVPIIVDVYIPHLTLRHFPRSLIPKLDLWQIDYQRPTHSSSSVATPAPVRCPSDLTNHLLGKLNSFALKITCSGHCQSCMWTHRKRGRLRSSTRRRFRDDPWDPWAPRAPRESSHSTLLSARQGRGHG</sequence>
<accession>U4LQT4</accession>
<dbReference type="AlphaFoldDB" id="U4LQT4"/>
<proteinExistence type="predicted"/>
<organism evidence="2 3">
    <name type="scientific">Pyronema omphalodes (strain CBS 100304)</name>
    <name type="common">Pyronema confluens</name>
    <dbReference type="NCBI Taxonomy" id="1076935"/>
    <lineage>
        <taxon>Eukaryota</taxon>
        <taxon>Fungi</taxon>
        <taxon>Dikarya</taxon>
        <taxon>Ascomycota</taxon>
        <taxon>Pezizomycotina</taxon>
        <taxon>Pezizomycetes</taxon>
        <taxon>Pezizales</taxon>
        <taxon>Pyronemataceae</taxon>
        <taxon>Pyronema</taxon>
    </lineage>
</organism>